<accession>A0A4V6NNS2</accession>
<dbReference type="Proteomes" id="UP000295680">
    <property type="component" value="Unassembled WGS sequence"/>
</dbReference>
<dbReference type="SUPFAM" id="SSF52047">
    <property type="entry name" value="RNI-like"/>
    <property type="match status" value="1"/>
</dbReference>
<dbReference type="RefSeq" id="WP_207926554.1">
    <property type="nucleotide sequence ID" value="NZ_SLWS01000010.1"/>
</dbReference>
<sequence>MMREAEITTDWQGDNVAIYEHISTFHGLPVADFDQPSPPVGPVAWRVAVDSYDPAEPFGEALQRFLTTVEAASVTALVIGPWGEVYEEENSATAIEALVSAKDKLPALTGLFYGDIVMEEAEISWIQQSDVSPLFDAFPGLTELVVRGGTGLTMRPVRHNTLRSLRFEAGGLPRAVIRAVIESELPALESLQLWLGVDEYGADWRDPDLEPLLGGERFTALRYLGLQNSDKQNHVARLAAESTVVRRLETLDLSLGTLTDEGAEPLLGLTHLKNLDLHHHFLSDEMIERLRGALEPAGVTLNLDGQEKPHTYDNEDYFYTAAAE</sequence>
<gene>
    <name evidence="1" type="ORF">EV192_110310</name>
</gene>
<proteinExistence type="predicted"/>
<dbReference type="EMBL" id="SLWS01000010">
    <property type="protein sequence ID" value="TCO53720.1"/>
    <property type="molecule type" value="Genomic_DNA"/>
</dbReference>
<protein>
    <recommendedName>
        <fullName evidence="3">Leucine rich repeat (LRR) protein</fullName>
    </recommendedName>
</protein>
<dbReference type="InterPro" id="IPR047722">
    <property type="entry name" value="STM4015-like"/>
</dbReference>
<evidence type="ECO:0000313" key="1">
    <source>
        <dbReference type="EMBL" id="TCO53720.1"/>
    </source>
</evidence>
<dbReference type="AlphaFoldDB" id="A0A4V6NNS2"/>
<name>A0A4V6NNS2_9PSEU</name>
<evidence type="ECO:0000313" key="2">
    <source>
        <dbReference type="Proteomes" id="UP000295680"/>
    </source>
</evidence>
<reference evidence="1 2" key="1">
    <citation type="submission" date="2019-03" db="EMBL/GenBank/DDBJ databases">
        <title>Genomic Encyclopedia of Type Strains, Phase IV (KMG-IV): sequencing the most valuable type-strain genomes for metagenomic binning, comparative biology and taxonomic classification.</title>
        <authorList>
            <person name="Goeker M."/>
        </authorList>
    </citation>
    <scope>NUCLEOTIDE SEQUENCE [LARGE SCALE GENOMIC DNA]</scope>
    <source>
        <strain evidence="1 2">DSM 45934</strain>
    </source>
</reference>
<dbReference type="NCBIfam" id="NF038076">
    <property type="entry name" value="fam_STM4015"/>
    <property type="match status" value="1"/>
</dbReference>
<dbReference type="Gene3D" id="3.80.10.10">
    <property type="entry name" value="Ribonuclease Inhibitor"/>
    <property type="match status" value="1"/>
</dbReference>
<dbReference type="InterPro" id="IPR032675">
    <property type="entry name" value="LRR_dom_sf"/>
</dbReference>
<organism evidence="1 2">
    <name type="scientific">Actinocrispum wychmicini</name>
    <dbReference type="NCBI Taxonomy" id="1213861"/>
    <lineage>
        <taxon>Bacteria</taxon>
        <taxon>Bacillati</taxon>
        <taxon>Actinomycetota</taxon>
        <taxon>Actinomycetes</taxon>
        <taxon>Pseudonocardiales</taxon>
        <taxon>Pseudonocardiaceae</taxon>
        <taxon>Actinocrispum</taxon>
    </lineage>
</organism>
<evidence type="ECO:0008006" key="3">
    <source>
        <dbReference type="Google" id="ProtNLM"/>
    </source>
</evidence>
<keyword evidence="2" id="KW-1185">Reference proteome</keyword>
<comment type="caution">
    <text evidence="1">The sequence shown here is derived from an EMBL/GenBank/DDBJ whole genome shotgun (WGS) entry which is preliminary data.</text>
</comment>